<name>A0A2R4T280_9ACTN</name>
<dbReference type="InterPro" id="IPR021994">
    <property type="entry name" value="DUF3592"/>
</dbReference>
<dbReference type="GeneID" id="55656513"/>
<dbReference type="EMBL" id="CP026304">
    <property type="protein sequence ID" value="AVZ73245.1"/>
    <property type="molecule type" value="Genomic_DNA"/>
</dbReference>
<keyword evidence="1" id="KW-0812">Transmembrane</keyword>
<dbReference type="OrthoDB" id="4241190at2"/>
<reference evidence="3 4" key="1">
    <citation type="submission" date="2018-01" db="EMBL/GenBank/DDBJ databases">
        <title>Complete genome sequence of Streptomyces lunaelactis MM109T, a Ferroverdin A producer isolated from cave moonmilk deposits.</title>
        <authorList>
            <person name="Naome A."/>
            <person name="Martinet L."/>
            <person name="Maciejewska M."/>
            <person name="Anderssen S."/>
            <person name="Adam D."/>
            <person name="Tenconi E."/>
            <person name="Deflandre B."/>
            <person name="Arguelles-Arias A."/>
            <person name="Calusinska M."/>
            <person name="Copieters W."/>
            <person name="Karim L."/>
            <person name="Hanikenne M."/>
            <person name="Baurain D."/>
            <person name="van Wezel G."/>
            <person name="Smargiasso N."/>
            <person name="de Pauw E."/>
            <person name="Delfosse P."/>
            <person name="Rigali S."/>
        </authorList>
    </citation>
    <scope>NUCLEOTIDE SEQUENCE [LARGE SCALE GENOMIC DNA]</scope>
    <source>
        <strain evidence="3 4">MM109</strain>
    </source>
</reference>
<gene>
    <name evidence="3" type="ORF">SLUN_14675</name>
</gene>
<dbReference type="KEGG" id="slk:SLUN_14675"/>
<dbReference type="Pfam" id="PF12158">
    <property type="entry name" value="DUF3592"/>
    <property type="match status" value="1"/>
</dbReference>
<dbReference type="RefSeq" id="WP_108148923.1">
    <property type="nucleotide sequence ID" value="NZ_CP026304.1"/>
</dbReference>
<evidence type="ECO:0000313" key="4">
    <source>
        <dbReference type="Proteomes" id="UP000244201"/>
    </source>
</evidence>
<dbReference type="Proteomes" id="UP000244201">
    <property type="component" value="Chromosome"/>
</dbReference>
<organism evidence="3 4">
    <name type="scientific">Streptomyces lunaelactis</name>
    <dbReference type="NCBI Taxonomy" id="1535768"/>
    <lineage>
        <taxon>Bacteria</taxon>
        <taxon>Bacillati</taxon>
        <taxon>Actinomycetota</taxon>
        <taxon>Actinomycetes</taxon>
        <taxon>Kitasatosporales</taxon>
        <taxon>Streptomycetaceae</taxon>
        <taxon>Streptomyces</taxon>
    </lineage>
</organism>
<evidence type="ECO:0000256" key="1">
    <source>
        <dbReference type="SAM" id="Phobius"/>
    </source>
</evidence>
<feature type="transmembrane region" description="Helical" evidence="1">
    <location>
        <begin position="114"/>
        <end position="134"/>
    </location>
</feature>
<keyword evidence="1" id="KW-1133">Transmembrane helix</keyword>
<evidence type="ECO:0000259" key="2">
    <source>
        <dbReference type="Pfam" id="PF12158"/>
    </source>
</evidence>
<dbReference type="AlphaFoldDB" id="A0A2R4T280"/>
<sequence>MSPFWLLTLVPFLAGVTICAVQGTNYILAELVRSTGRSALGTVTSHIATREASYSTAHPVVRWTTDEGTEVEHPLIDNSGAPHRLPEGSQVRVLYTPGNPQHAQLDSPAARSNALFALALGTALWLGSLTAVLVRIGSSL</sequence>
<evidence type="ECO:0000313" key="3">
    <source>
        <dbReference type="EMBL" id="AVZ73245.1"/>
    </source>
</evidence>
<accession>A0A2R4T280</accession>
<keyword evidence="4" id="KW-1185">Reference proteome</keyword>
<keyword evidence="1" id="KW-0472">Membrane</keyword>
<protein>
    <recommendedName>
        <fullName evidence="2">DUF3592 domain-containing protein</fullName>
    </recommendedName>
</protein>
<feature type="domain" description="DUF3592" evidence="2">
    <location>
        <begin position="41"/>
        <end position="108"/>
    </location>
</feature>
<proteinExistence type="predicted"/>